<dbReference type="AlphaFoldDB" id="A0AAF0QV28"/>
<dbReference type="Proteomes" id="UP001234989">
    <property type="component" value="Chromosome 5"/>
</dbReference>
<evidence type="ECO:0000259" key="2">
    <source>
        <dbReference type="Pfam" id="PF03732"/>
    </source>
</evidence>
<feature type="non-terminal residue" evidence="3">
    <location>
        <position position="1"/>
    </location>
</feature>
<feature type="region of interest" description="Disordered" evidence="1">
    <location>
        <begin position="276"/>
        <end position="301"/>
    </location>
</feature>
<dbReference type="InterPro" id="IPR005162">
    <property type="entry name" value="Retrotrans_gag_dom"/>
</dbReference>
<feature type="domain" description="Retrotransposon gag" evidence="2">
    <location>
        <begin position="99"/>
        <end position="195"/>
    </location>
</feature>
<organism evidence="3 4">
    <name type="scientific">Solanum verrucosum</name>
    <dbReference type="NCBI Taxonomy" id="315347"/>
    <lineage>
        <taxon>Eukaryota</taxon>
        <taxon>Viridiplantae</taxon>
        <taxon>Streptophyta</taxon>
        <taxon>Embryophyta</taxon>
        <taxon>Tracheophyta</taxon>
        <taxon>Spermatophyta</taxon>
        <taxon>Magnoliopsida</taxon>
        <taxon>eudicotyledons</taxon>
        <taxon>Gunneridae</taxon>
        <taxon>Pentapetalae</taxon>
        <taxon>asterids</taxon>
        <taxon>lamiids</taxon>
        <taxon>Solanales</taxon>
        <taxon>Solanaceae</taxon>
        <taxon>Solanoideae</taxon>
        <taxon>Solaneae</taxon>
        <taxon>Solanum</taxon>
    </lineage>
</organism>
<feature type="compositionally biased region" description="Polar residues" evidence="1">
    <location>
        <begin position="287"/>
        <end position="301"/>
    </location>
</feature>
<protein>
    <recommendedName>
        <fullName evidence="2">Retrotransposon gag domain-containing protein</fullName>
    </recommendedName>
</protein>
<gene>
    <name evidence="3" type="ORF">MTR67_023371</name>
</gene>
<proteinExistence type="predicted"/>
<dbReference type="PANTHER" id="PTHR34482:SF57">
    <property type="entry name" value="RETROTRANSPOSON GAG DOMAIN-CONTAINING PROTEIN"/>
    <property type="match status" value="1"/>
</dbReference>
<dbReference type="Pfam" id="PF03732">
    <property type="entry name" value="Retrotrans_gag"/>
    <property type="match status" value="1"/>
</dbReference>
<evidence type="ECO:0000313" key="4">
    <source>
        <dbReference type="Proteomes" id="UP001234989"/>
    </source>
</evidence>
<dbReference type="PANTHER" id="PTHR34482">
    <property type="entry name" value="DNA DAMAGE-INDUCIBLE PROTEIN 1-LIKE"/>
    <property type="match status" value="1"/>
</dbReference>
<name>A0AAF0QV28_SOLVR</name>
<reference evidence="3" key="1">
    <citation type="submission" date="2023-08" db="EMBL/GenBank/DDBJ databases">
        <title>A de novo genome assembly of Solanum verrucosum Schlechtendal, a Mexican diploid species geographically isolated from the other diploid A-genome species in potato relatives.</title>
        <authorList>
            <person name="Hosaka K."/>
        </authorList>
    </citation>
    <scope>NUCLEOTIDE SEQUENCE</scope>
    <source>
        <tissue evidence="3">Young leaves</tissue>
    </source>
</reference>
<keyword evidence="4" id="KW-1185">Reference proteome</keyword>
<evidence type="ECO:0000313" key="3">
    <source>
        <dbReference type="EMBL" id="WMV29986.1"/>
    </source>
</evidence>
<accession>A0AAF0QV28</accession>
<sequence length="301" mass="34056">PPQDPQVSVNPLAEQVTNAEFRDAFQVLAQAMMDQANRKVMVLVNPNMVTTTSRVMDFTRINPLEFHGSKVEENPQKFIDEVYTVVMIMGVTPVENAELAIYQLKGFAQVWFNQWKEEMVVDAGALDWEKLKVSFLDRFFPLEMIEVKVLKFINLHQGNMSVKEYALEFTQLSRYAPTIVVDPRARMRKFISGMSEMVVKECRTAMLINGSSNATPRFNKERVFNPKSQGGNGSGSSLSTCVKYGRKHGVRCLADSNACFCCENMDHMIRNCPSVSKNEEDNRRQAHPSSGSSGSQKQNMF</sequence>
<evidence type="ECO:0000256" key="1">
    <source>
        <dbReference type="SAM" id="MobiDB-lite"/>
    </source>
</evidence>
<dbReference type="EMBL" id="CP133616">
    <property type="protein sequence ID" value="WMV29986.1"/>
    <property type="molecule type" value="Genomic_DNA"/>
</dbReference>